<evidence type="ECO:0000313" key="2">
    <source>
        <dbReference type="Proteomes" id="UP000092649"/>
    </source>
</evidence>
<evidence type="ECO:0000313" key="1">
    <source>
        <dbReference type="EMBL" id="OBW94409.1"/>
    </source>
</evidence>
<name>A0A1A7NZJ1_9PAST</name>
<keyword evidence="2" id="KW-1185">Reference proteome</keyword>
<protein>
    <recommendedName>
        <fullName evidence="3">ADP-ribosyl-(Dinitrogen reductase) hydrolase</fullName>
    </recommendedName>
</protein>
<gene>
    <name evidence="1" type="ORF">QS62_06295</name>
</gene>
<evidence type="ECO:0008006" key="3">
    <source>
        <dbReference type="Google" id="ProtNLM"/>
    </source>
</evidence>
<dbReference type="Proteomes" id="UP000092649">
    <property type="component" value="Unassembled WGS sequence"/>
</dbReference>
<proteinExistence type="predicted"/>
<accession>A0A1A7NZJ1</accession>
<dbReference type="OrthoDB" id="8779628at2"/>
<dbReference type="RefSeq" id="WP_066107554.1">
    <property type="nucleotide sequence ID" value="NZ_JTJL01000026.1"/>
</dbReference>
<reference evidence="1 2" key="1">
    <citation type="submission" date="2014-11" db="EMBL/GenBank/DDBJ databases">
        <title>Pan-genome of Gallibacterium spp.</title>
        <authorList>
            <person name="Kudirkiene E."/>
            <person name="Bojesen A.M."/>
        </authorList>
    </citation>
    <scope>NUCLEOTIDE SEQUENCE [LARGE SCALE GENOMIC DNA]</scope>
    <source>
        <strain evidence="1 2">F150</strain>
    </source>
</reference>
<dbReference type="EMBL" id="JTJL01000026">
    <property type="protein sequence ID" value="OBW94409.1"/>
    <property type="molecule type" value="Genomic_DNA"/>
</dbReference>
<comment type="caution">
    <text evidence="1">The sequence shown here is derived from an EMBL/GenBank/DDBJ whole genome shotgun (WGS) entry which is preliminary data.</text>
</comment>
<sequence length="99" mass="11447">MAGKLIISEKIRDKLRNKHNVSIEEVYQCISNIEGKLIEDTAEEHKTIPPSFWFIASTDYGRYLKVVIVPKNGDLYLKTAFDAKISHIRLYEELNHGEI</sequence>
<dbReference type="AlphaFoldDB" id="A0A1A7NZJ1"/>
<organism evidence="1 2">
    <name type="scientific">Gallibacterium salpingitidis</name>
    <dbReference type="NCBI Taxonomy" id="505341"/>
    <lineage>
        <taxon>Bacteria</taxon>
        <taxon>Pseudomonadati</taxon>
        <taxon>Pseudomonadota</taxon>
        <taxon>Gammaproteobacteria</taxon>
        <taxon>Pasteurellales</taxon>
        <taxon>Pasteurellaceae</taxon>
        <taxon>Gallibacterium</taxon>
    </lineage>
</organism>